<dbReference type="EMBL" id="SMAN01000021">
    <property type="protein sequence ID" value="TCT18750.1"/>
    <property type="molecule type" value="Genomic_DNA"/>
</dbReference>
<keyword evidence="1" id="KW-0812">Transmembrane</keyword>
<keyword evidence="1" id="KW-0472">Membrane</keyword>
<keyword evidence="1" id="KW-1133">Transmembrane helix</keyword>
<dbReference type="Proteomes" id="UP000294650">
    <property type="component" value="Unassembled WGS sequence"/>
</dbReference>
<feature type="transmembrane region" description="Helical" evidence="1">
    <location>
        <begin position="56"/>
        <end position="75"/>
    </location>
</feature>
<accession>A0A4R3MR03</accession>
<evidence type="ECO:0000256" key="1">
    <source>
        <dbReference type="SAM" id="Phobius"/>
    </source>
</evidence>
<dbReference type="AlphaFoldDB" id="A0A4R3MR03"/>
<keyword evidence="3" id="KW-1185">Reference proteome</keyword>
<reference evidence="2 3" key="1">
    <citation type="submission" date="2019-03" db="EMBL/GenBank/DDBJ databases">
        <title>Genomic Encyclopedia of Type Strains, Phase IV (KMG-IV): sequencing the most valuable type-strain genomes for metagenomic binning, comparative biology and taxonomic classification.</title>
        <authorList>
            <person name="Goeker M."/>
        </authorList>
    </citation>
    <scope>NUCLEOTIDE SEQUENCE [LARGE SCALE GENOMIC DNA]</scope>
    <source>
        <strain evidence="2 3">DSM 25894</strain>
    </source>
</reference>
<feature type="transmembrane region" description="Helical" evidence="1">
    <location>
        <begin position="115"/>
        <end position="135"/>
    </location>
</feature>
<dbReference type="OrthoDB" id="2645840at2"/>
<name>A0A4R3MR03_9BACI</name>
<gene>
    <name evidence="2" type="ORF">EDD68_1213</name>
</gene>
<proteinExistence type="predicted"/>
<sequence length="143" mass="16661">MARLKEEMMWLILPLVYGWVNVYVIFPPLISQMLMGVFWFWVGMKCAGQKRAIKRCLFTNSLWGISLIIFIWQFILLSDESRNLPLALFSQLYIQGFIWMGTKISGLLFDVDHGTVIHILAYISMLGVFLLGAAYQKLHERRI</sequence>
<dbReference type="RefSeq" id="WP_132372623.1">
    <property type="nucleotide sequence ID" value="NZ_SMAN01000021.1"/>
</dbReference>
<protein>
    <submittedName>
        <fullName evidence="2">Uncharacterized protein</fullName>
    </submittedName>
</protein>
<organism evidence="2 3">
    <name type="scientific">Melghiribacillus thermohalophilus</name>
    <dbReference type="NCBI Taxonomy" id="1324956"/>
    <lineage>
        <taxon>Bacteria</taxon>
        <taxon>Bacillati</taxon>
        <taxon>Bacillota</taxon>
        <taxon>Bacilli</taxon>
        <taxon>Bacillales</taxon>
        <taxon>Bacillaceae</taxon>
        <taxon>Melghiribacillus</taxon>
    </lineage>
</organism>
<comment type="caution">
    <text evidence="2">The sequence shown here is derived from an EMBL/GenBank/DDBJ whole genome shotgun (WGS) entry which is preliminary data.</text>
</comment>
<evidence type="ECO:0000313" key="2">
    <source>
        <dbReference type="EMBL" id="TCT18750.1"/>
    </source>
</evidence>
<feature type="transmembrane region" description="Helical" evidence="1">
    <location>
        <begin position="20"/>
        <end position="44"/>
    </location>
</feature>
<evidence type="ECO:0000313" key="3">
    <source>
        <dbReference type="Proteomes" id="UP000294650"/>
    </source>
</evidence>